<feature type="domain" description="ML-like" evidence="9">
    <location>
        <begin position="22"/>
        <end position="156"/>
    </location>
</feature>
<feature type="transmembrane region" description="Helical" evidence="7">
    <location>
        <begin position="159"/>
        <end position="181"/>
    </location>
</feature>
<evidence type="ECO:0000313" key="10">
    <source>
        <dbReference type="EMBL" id="OLL23758.1"/>
    </source>
</evidence>
<evidence type="ECO:0000256" key="8">
    <source>
        <dbReference type="SAM" id="SignalP"/>
    </source>
</evidence>
<evidence type="ECO:0000256" key="7">
    <source>
        <dbReference type="SAM" id="Phobius"/>
    </source>
</evidence>
<sequence length="619" mass="68689">MNLYALSILISGVWADSLYVERTSECLENPAFILQTFNAVYHPENKSIVLDISGDSSIAVPTLYATLTIDTFGQQRFTQTFTPCSIGFEAFCPLTNGSFSTSGVLILDPADVPAIPALVYHLPDLDGNATLQFYNNATNANVVCIVASITNGNSLRHAFISWIALVVFALAAITSFFRISTSNANTAAQESMPSVYATLAFFQTLVLGASISVDYPRIAIAWASNFAWSCGFIYIHSLETMLNKSHDTMIRGLAKRSAIDSPGIPNPGIYKGLQGLLAQIGISTRNVFMTTFCGFLFLVAVVLGFLLLFRGILALLLFGGVDTGRMDMFRKRWCLYTTISIARLVHLCFFVVMWLAIFQFTLSGDSAFKGVAAIVFLIFLFTIGITSFYVYHKQRAGLVQSEPQYLLYTDHQLQNRWGWLYLEFRQENWWFFGIELAYQFIRAVFYSVGQNHPLGQAIIILALEGIAFLVLHVQRPFALYRTNLLFLGIQLFRVLNTAFTFFYVPVFEIDPIIQYTLALVCTLVQALCFVAMIAMTFWNLGSAVYYFITAGTGHQELGSGTMSSLSEKTESPVSSSRIAVRDSIVQMPSLLLSQARQSASSGESIDGRDVDRFDIGRAV</sequence>
<dbReference type="GO" id="GO:0016020">
    <property type="term" value="C:membrane"/>
    <property type="evidence" value="ECO:0007669"/>
    <property type="project" value="UniProtKB-SubCell"/>
</dbReference>
<evidence type="ECO:0000256" key="3">
    <source>
        <dbReference type="ARBA" id="ARBA00022692"/>
    </source>
</evidence>
<feature type="transmembrane region" description="Helical" evidence="7">
    <location>
        <begin position="454"/>
        <end position="472"/>
    </location>
</feature>
<dbReference type="InterPro" id="IPR032800">
    <property type="entry name" value="TRP_N"/>
</dbReference>
<keyword evidence="3 7" id="KW-0812">Transmembrane</keyword>
<keyword evidence="4 8" id="KW-0732">Signal</keyword>
<name>A0A1U7LMA2_NEOID</name>
<dbReference type="AlphaFoldDB" id="A0A1U7LMA2"/>
<evidence type="ECO:0000256" key="5">
    <source>
        <dbReference type="ARBA" id="ARBA00022989"/>
    </source>
</evidence>
<dbReference type="OMA" id="GCFQAVM"/>
<feature type="transmembrane region" description="Helical" evidence="7">
    <location>
        <begin position="193"/>
        <end position="213"/>
    </location>
</feature>
<keyword evidence="5 7" id="KW-1133">Transmembrane helix</keyword>
<reference evidence="10 11" key="1">
    <citation type="submission" date="2016-04" db="EMBL/GenBank/DDBJ databases">
        <title>Evolutionary innovation and constraint leading to complex multicellularity in the Ascomycota.</title>
        <authorList>
            <person name="Cisse O."/>
            <person name="Nguyen A."/>
            <person name="Hewitt D.A."/>
            <person name="Jedd G."/>
            <person name="Stajich J.E."/>
        </authorList>
    </citation>
    <scope>NUCLEOTIDE SEQUENCE [LARGE SCALE GENOMIC DNA]</scope>
    <source>
        <strain evidence="10 11">DAH-3</strain>
    </source>
</reference>
<feature type="transmembrane region" description="Helical" evidence="7">
    <location>
        <begin position="295"/>
        <end position="321"/>
    </location>
</feature>
<evidence type="ECO:0000259" key="9">
    <source>
        <dbReference type="SMART" id="SM01320"/>
    </source>
</evidence>
<evidence type="ECO:0000256" key="1">
    <source>
        <dbReference type="ARBA" id="ARBA00004141"/>
    </source>
</evidence>
<dbReference type="STRING" id="1198029.A0A1U7LMA2"/>
<feature type="signal peptide" evidence="8">
    <location>
        <begin position="1"/>
        <end position="15"/>
    </location>
</feature>
<dbReference type="InterPro" id="IPR040241">
    <property type="entry name" value="TRP_Flc/Pkd2-like"/>
</dbReference>
<evidence type="ECO:0000256" key="2">
    <source>
        <dbReference type="ARBA" id="ARBA00010642"/>
    </source>
</evidence>
<feature type="transmembrane region" description="Helical" evidence="7">
    <location>
        <begin position="512"/>
        <end position="538"/>
    </location>
</feature>
<feature type="transmembrane region" description="Helical" evidence="7">
    <location>
        <begin position="484"/>
        <end position="506"/>
    </location>
</feature>
<comment type="subcellular location">
    <subcellularLocation>
        <location evidence="1">Membrane</location>
        <topology evidence="1">Multi-pass membrane protein</topology>
    </subcellularLocation>
</comment>
<comment type="caution">
    <text evidence="10">The sequence shown here is derived from an EMBL/GenBank/DDBJ whole genome shotgun (WGS) entry which is preliminary data.</text>
</comment>
<feature type="transmembrane region" description="Helical" evidence="7">
    <location>
        <begin position="429"/>
        <end position="448"/>
    </location>
</feature>
<dbReference type="PANTHER" id="PTHR31145:SF7">
    <property type="entry name" value="TRP-LIKE ION CHANNEL"/>
    <property type="match status" value="1"/>
</dbReference>
<accession>A0A1U7LMA2</accession>
<evidence type="ECO:0000256" key="4">
    <source>
        <dbReference type="ARBA" id="ARBA00022729"/>
    </source>
</evidence>
<protein>
    <submittedName>
        <fullName evidence="10">Putative membrane protein</fullName>
    </submittedName>
</protein>
<dbReference type="Pfam" id="PF06011">
    <property type="entry name" value="TRP"/>
    <property type="match status" value="1"/>
</dbReference>
<feature type="transmembrane region" description="Helical" evidence="7">
    <location>
        <begin position="333"/>
        <end position="358"/>
    </location>
</feature>
<evidence type="ECO:0000256" key="6">
    <source>
        <dbReference type="ARBA" id="ARBA00023136"/>
    </source>
</evidence>
<dbReference type="SMART" id="SM01320">
    <property type="entry name" value="TRP_N"/>
    <property type="match status" value="1"/>
</dbReference>
<dbReference type="OrthoDB" id="5377623at2759"/>
<dbReference type="GO" id="GO:0055085">
    <property type="term" value="P:transmembrane transport"/>
    <property type="evidence" value="ECO:0007669"/>
    <property type="project" value="TreeGrafter"/>
</dbReference>
<dbReference type="Pfam" id="PF14558">
    <property type="entry name" value="TRP_N"/>
    <property type="match status" value="1"/>
</dbReference>
<evidence type="ECO:0000313" key="11">
    <source>
        <dbReference type="Proteomes" id="UP000186594"/>
    </source>
</evidence>
<dbReference type="InterPro" id="IPR010308">
    <property type="entry name" value="TRP_C"/>
</dbReference>
<dbReference type="PANTHER" id="PTHR31145">
    <property type="entry name" value="INTEGRAL MEMBRANE PROTEIN (AFU_ORTHOLOGUE AFUA_7G01610)"/>
    <property type="match status" value="1"/>
</dbReference>
<keyword evidence="6 7" id="KW-0472">Membrane</keyword>
<organism evidence="10 11">
    <name type="scientific">Neolecta irregularis (strain DAH-3)</name>
    <dbReference type="NCBI Taxonomy" id="1198029"/>
    <lineage>
        <taxon>Eukaryota</taxon>
        <taxon>Fungi</taxon>
        <taxon>Dikarya</taxon>
        <taxon>Ascomycota</taxon>
        <taxon>Taphrinomycotina</taxon>
        <taxon>Neolectales</taxon>
        <taxon>Neolectaceae</taxon>
        <taxon>Neolecta</taxon>
    </lineage>
</organism>
<gene>
    <name evidence="10" type="ORF">NEOLI_004981</name>
</gene>
<comment type="similarity">
    <text evidence="2">Belongs to the transient receptor potential (TRP) ion channel family.</text>
</comment>
<feature type="transmembrane region" description="Helical" evidence="7">
    <location>
        <begin position="370"/>
        <end position="391"/>
    </location>
</feature>
<dbReference type="Proteomes" id="UP000186594">
    <property type="component" value="Unassembled WGS sequence"/>
</dbReference>
<keyword evidence="11" id="KW-1185">Reference proteome</keyword>
<feature type="chain" id="PRO_5012256635" evidence="8">
    <location>
        <begin position="16"/>
        <end position="619"/>
    </location>
</feature>
<dbReference type="GO" id="GO:0009272">
    <property type="term" value="P:fungal-type cell wall biogenesis"/>
    <property type="evidence" value="ECO:0007669"/>
    <property type="project" value="TreeGrafter"/>
</dbReference>
<dbReference type="EMBL" id="LXFE01001280">
    <property type="protein sequence ID" value="OLL23758.1"/>
    <property type="molecule type" value="Genomic_DNA"/>
</dbReference>
<proteinExistence type="inferred from homology"/>